<dbReference type="AlphaFoldDB" id="A0AA86VV88"/>
<organism evidence="1 2">
    <name type="scientific">Sphenostylis stenocarpa</name>
    <dbReference type="NCBI Taxonomy" id="92480"/>
    <lineage>
        <taxon>Eukaryota</taxon>
        <taxon>Viridiplantae</taxon>
        <taxon>Streptophyta</taxon>
        <taxon>Embryophyta</taxon>
        <taxon>Tracheophyta</taxon>
        <taxon>Spermatophyta</taxon>
        <taxon>Magnoliopsida</taxon>
        <taxon>eudicotyledons</taxon>
        <taxon>Gunneridae</taxon>
        <taxon>Pentapetalae</taxon>
        <taxon>rosids</taxon>
        <taxon>fabids</taxon>
        <taxon>Fabales</taxon>
        <taxon>Fabaceae</taxon>
        <taxon>Papilionoideae</taxon>
        <taxon>50 kb inversion clade</taxon>
        <taxon>NPAAA clade</taxon>
        <taxon>indigoferoid/millettioid clade</taxon>
        <taxon>Phaseoleae</taxon>
        <taxon>Sphenostylis</taxon>
    </lineage>
</organism>
<dbReference type="Gramene" id="rna-AYBTSS11_LOCUS550">
    <property type="protein sequence ID" value="CAJ1797706.1"/>
    <property type="gene ID" value="gene-AYBTSS11_LOCUS550"/>
</dbReference>
<dbReference type="Proteomes" id="UP001189624">
    <property type="component" value="Chromosome 1"/>
</dbReference>
<gene>
    <name evidence="1" type="ORF">AYBTSS11_LOCUS550</name>
</gene>
<dbReference type="EMBL" id="OY731398">
    <property type="protein sequence ID" value="CAJ1797706.1"/>
    <property type="molecule type" value="Genomic_DNA"/>
</dbReference>
<keyword evidence="2" id="KW-1185">Reference proteome</keyword>
<proteinExistence type="predicted"/>
<protein>
    <submittedName>
        <fullName evidence="1">Uncharacterized protein</fullName>
    </submittedName>
</protein>
<reference evidence="1" key="1">
    <citation type="submission" date="2023-10" db="EMBL/GenBank/DDBJ databases">
        <authorList>
            <person name="Domelevo Entfellner J.-B."/>
        </authorList>
    </citation>
    <scope>NUCLEOTIDE SEQUENCE</scope>
</reference>
<evidence type="ECO:0000313" key="1">
    <source>
        <dbReference type="EMBL" id="CAJ1797706.1"/>
    </source>
</evidence>
<sequence>MRASSTCLSNLYKFSSLIRGFVSLNKQEDNQSRKQDKIAENATENCWEVILIIVEKEEDKRKNE</sequence>
<accession>A0AA86VV88</accession>
<evidence type="ECO:0000313" key="2">
    <source>
        <dbReference type="Proteomes" id="UP001189624"/>
    </source>
</evidence>
<name>A0AA86VV88_9FABA</name>